<sequence>MAGNPITPQRVREILSSFLYKSGQTAPQTQQDEESTSQRATEAAGSNKRSSLTSGGTDNMMAKPSPEIASVRRSYSSFLKRVETFSISFADYNKEACSALEGKLVSSHEKFCTLAVNPCPESYLKVCLEEPDELQRNFLLRLNTLKQCTHPLPDLDYTKLEIWGFSEGHAAKFHTEERMSEADVPTQIITLAFTGWTLSEGNKEILLCSMCRRQVGLWNYSPAANRGDDQNGHTVRPDSSGAGDGEPPTKLLKMTPQDKLDPVSCHHLWCPWNALRELSEDALSPALCVESPQSPSSPLSPATPQSPPQTLSPGGTGASPGDGGDIGARRVPAWVLVAQIVAPGLLSQSRRLVQQVKQSSMTDGLRCIRRMLNTWSSPEKGTPTTPSH</sequence>
<feature type="region of interest" description="Disordered" evidence="1">
    <location>
        <begin position="288"/>
        <end position="326"/>
    </location>
</feature>
<feature type="compositionally biased region" description="Low complexity" evidence="1">
    <location>
        <begin position="291"/>
        <end position="313"/>
    </location>
</feature>
<dbReference type="PANTHER" id="PTHR15835">
    <property type="entry name" value="NUCLEAR-INTERACTING PARTNER OF ALK"/>
    <property type="match status" value="1"/>
</dbReference>
<dbReference type="PANTHER" id="PTHR15835:SF6">
    <property type="entry name" value="ZINC FINGER C3HC-TYPE PROTEIN 1"/>
    <property type="match status" value="1"/>
</dbReference>
<gene>
    <name evidence="3" type="ORF">BaRGS_00019025</name>
</gene>
<proteinExistence type="predicted"/>
<dbReference type="AlphaFoldDB" id="A0ABD0KQS4"/>
<organism evidence="3 4">
    <name type="scientific">Batillaria attramentaria</name>
    <dbReference type="NCBI Taxonomy" id="370345"/>
    <lineage>
        <taxon>Eukaryota</taxon>
        <taxon>Metazoa</taxon>
        <taxon>Spiralia</taxon>
        <taxon>Lophotrochozoa</taxon>
        <taxon>Mollusca</taxon>
        <taxon>Gastropoda</taxon>
        <taxon>Caenogastropoda</taxon>
        <taxon>Sorbeoconcha</taxon>
        <taxon>Cerithioidea</taxon>
        <taxon>Batillariidae</taxon>
        <taxon>Batillaria</taxon>
    </lineage>
</organism>
<protein>
    <recommendedName>
        <fullName evidence="2">NuBaID C-terminal domain-containing protein</fullName>
    </recommendedName>
</protein>
<dbReference type="EMBL" id="JACVVK020000135">
    <property type="protein sequence ID" value="KAK7489630.1"/>
    <property type="molecule type" value="Genomic_DNA"/>
</dbReference>
<feature type="region of interest" description="Disordered" evidence="1">
    <location>
        <begin position="223"/>
        <end position="256"/>
    </location>
</feature>
<evidence type="ECO:0000259" key="2">
    <source>
        <dbReference type="Pfam" id="PF08600"/>
    </source>
</evidence>
<dbReference type="InterPro" id="IPR013909">
    <property type="entry name" value="NuBaID_C"/>
</dbReference>
<evidence type="ECO:0000313" key="3">
    <source>
        <dbReference type="EMBL" id="KAK7489630.1"/>
    </source>
</evidence>
<keyword evidence="4" id="KW-1185">Reference proteome</keyword>
<evidence type="ECO:0000256" key="1">
    <source>
        <dbReference type="SAM" id="MobiDB-lite"/>
    </source>
</evidence>
<dbReference type="Pfam" id="PF08600">
    <property type="entry name" value="NuBaID_C"/>
    <property type="match status" value="1"/>
</dbReference>
<dbReference type="Proteomes" id="UP001519460">
    <property type="component" value="Unassembled WGS sequence"/>
</dbReference>
<feature type="compositionally biased region" description="Gly residues" evidence="1">
    <location>
        <begin position="314"/>
        <end position="326"/>
    </location>
</feature>
<accession>A0ABD0KQS4</accession>
<feature type="domain" description="NuBaID C-terminal" evidence="2">
    <location>
        <begin position="190"/>
        <end position="280"/>
    </location>
</feature>
<reference evidence="3 4" key="1">
    <citation type="journal article" date="2023" name="Sci. Data">
        <title>Genome assembly of the Korean intertidal mud-creeper Batillaria attramentaria.</title>
        <authorList>
            <person name="Patra A.K."/>
            <person name="Ho P.T."/>
            <person name="Jun S."/>
            <person name="Lee S.J."/>
            <person name="Kim Y."/>
            <person name="Won Y.J."/>
        </authorList>
    </citation>
    <scope>NUCLEOTIDE SEQUENCE [LARGE SCALE GENOMIC DNA]</scope>
    <source>
        <strain evidence="3">Wonlab-2016</strain>
    </source>
</reference>
<comment type="caution">
    <text evidence="3">The sequence shown here is derived from an EMBL/GenBank/DDBJ whole genome shotgun (WGS) entry which is preliminary data.</text>
</comment>
<evidence type="ECO:0000313" key="4">
    <source>
        <dbReference type="Proteomes" id="UP001519460"/>
    </source>
</evidence>
<feature type="compositionally biased region" description="Polar residues" evidence="1">
    <location>
        <begin position="47"/>
        <end position="57"/>
    </location>
</feature>
<name>A0ABD0KQS4_9CAEN</name>
<feature type="region of interest" description="Disordered" evidence="1">
    <location>
        <begin position="21"/>
        <end position="64"/>
    </location>
</feature>